<dbReference type="PANTHER" id="PTHR31585:SF12">
    <property type="entry name" value="FOLATE-BIOPTERIN TRANSPORTER 9, CHLOROPLASTIC-RELATED"/>
    <property type="match status" value="1"/>
</dbReference>
<reference evidence="9 10" key="1">
    <citation type="submission" date="2024-01" db="EMBL/GenBank/DDBJ databases">
        <title>The complete chloroplast genome sequence of Lithospermum erythrorhizon: insights into the phylogenetic relationship among Boraginaceae species and the maternal lineages of purple gromwells.</title>
        <authorList>
            <person name="Okada T."/>
            <person name="Watanabe K."/>
        </authorList>
    </citation>
    <scope>NUCLEOTIDE SEQUENCE [LARGE SCALE GENOMIC DNA]</scope>
</reference>
<dbReference type="EMBL" id="BAABME010014152">
    <property type="protein sequence ID" value="GAA0186897.1"/>
    <property type="molecule type" value="Genomic_DNA"/>
</dbReference>
<evidence type="ECO:0000313" key="9">
    <source>
        <dbReference type="EMBL" id="GAA0186897.1"/>
    </source>
</evidence>
<keyword evidence="3" id="KW-0813">Transport</keyword>
<dbReference type="PANTHER" id="PTHR31585">
    <property type="entry name" value="FOLATE-BIOPTERIN TRANSPORTER 1, CHLOROPLASTIC"/>
    <property type="match status" value="1"/>
</dbReference>
<protein>
    <submittedName>
        <fullName evidence="9">Transporter</fullName>
    </submittedName>
</protein>
<dbReference type="Pfam" id="PF03092">
    <property type="entry name" value="BT1"/>
    <property type="match status" value="1"/>
</dbReference>
<feature type="transmembrane region" description="Helical" evidence="8">
    <location>
        <begin position="307"/>
        <end position="327"/>
    </location>
</feature>
<comment type="similarity">
    <text evidence="2">Belongs to the major facilitator superfamily. Folate-biopterin transporter (TC 2.A.71) family.</text>
</comment>
<feature type="transmembrane region" description="Helical" evidence="8">
    <location>
        <begin position="440"/>
        <end position="465"/>
    </location>
</feature>
<dbReference type="Gene3D" id="1.20.1250.20">
    <property type="entry name" value="MFS general substrate transporter like domains"/>
    <property type="match status" value="1"/>
</dbReference>
<dbReference type="InterPro" id="IPR039309">
    <property type="entry name" value="BT1"/>
</dbReference>
<dbReference type="NCBIfam" id="TIGR00788">
    <property type="entry name" value="fbt"/>
    <property type="match status" value="1"/>
</dbReference>
<keyword evidence="10" id="KW-1185">Reference proteome</keyword>
<evidence type="ECO:0000256" key="6">
    <source>
        <dbReference type="ARBA" id="ARBA00023136"/>
    </source>
</evidence>
<proteinExistence type="inferred from homology"/>
<keyword evidence="6 8" id="KW-0472">Membrane</keyword>
<feature type="transmembrane region" description="Helical" evidence="8">
    <location>
        <begin position="472"/>
        <end position="491"/>
    </location>
</feature>
<evidence type="ECO:0000256" key="3">
    <source>
        <dbReference type="ARBA" id="ARBA00022448"/>
    </source>
</evidence>
<evidence type="ECO:0000256" key="5">
    <source>
        <dbReference type="ARBA" id="ARBA00022989"/>
    </source>
</evidence>
<dbReference type="SUPFAM" id="SSF103473">
    <property type="entry name" value="MFS general substrate transporter"/>
    <property type="match status" value="1"/>
</dbReference>
<evidence type="ECO:0000256" key="2">
    <source>
        <dbReference type="ARBA" id="ARBA00007015"/>
    </source>
</evidence>
<evidence type="ECO:0000256" key="1">
    <source>
        <dbReference type="ARBA" id="ARBA00004141"/>
    </source>
</evidence>
<feature type="transmembrane region" description="Helical" evidence="8">
    <location>
        <begin position="216"/>
        <end position="237"/>
    </location>
</feature>
<organism evidence="9 10">
    <name type="scientific">Lithospermum erythrorhizon</name>
    <name type="common">Purple gromwell</name>
    <name type="synonym">Lithospermum officinale var. erythrorhizon</name>
    <dbReference type="NCBI Taxonomy" id="34254"/>
    <lineage>
        <taxon>Eukaryota</taxon>
        <taxon>Viridiplantae</taxon>
        <taxon>Streptophyta</taxon>
        <taxon>Embryophyta</taxon>
        <taxon>Tracheophyta</taxon>
        <taxon>Spermatophyta</taxon>
        <taxon>Magnoliopsida</taxon>
        <taxon>eudicotyledons</taxon>
        <taxon>Gunneridae</taxon>
        <taxon>Pentapetalae</taxon>
        <taxon>asterids</taxon>
        <taxon>lamiids</taxon>
        <taxon>Boraginales</taxon>
        <taxon>Boraginaceae</taxon>
        <taxon>Boraginoideae</taxon>
        <taxon>Lithospermeae</taxon>
        <taxon>Lithospermum</taxon>
    </lineage>
</organism>
<evidence type="ECO:0000256" key="8">
    <source>
        <dbReference type="SAM" id="Phobius"/>
    </source>
</evidence>
<comment type="caution">
    <text evidence="9">The sequence shown here is derived from an EMBL/GenBank/DDBJ whole genome shotgun (WGS) entry which is preliminary data.</text>
</comment>
<comment type="subcellular location">
    <subcellularLocation>
        <location evidence="1">Membrane</location>
        <topology evidence="1">Multi-pass membrane protein</topology>
    </subcellularLocation>
</comment>
<dbReference type="Proteomes" id="UP001454036">
    <property type="component" value="Unassembled WGS sequence"/>
</dbReference>
<dbReference type="InterPro" id="IPR004324">
    <property type="entry name" value="FBT"/>
</dbReference>
<comment type="similarity">
    <text evidence="7">Belongs to the major facilitator superfamily. Phosphate:H(+) symporter (TC 2.A.1.9) family.</text>
</comment>
<sequence length="546" mass="59856">MIFSLISSNPINFSIQNIKKEQSFANKDFNLISHNELNSGREMELLKPVMITHESISPDIAKKKMILEENEGLAIKGSKQMFMLCGFGYWVDGFRCFPLLALNFHMANYLNIHPSTLQIVQNCGNLPFVAKPLFGVLSDAFYIGGAHRLPYISIGVLIQVLSWGPLALMSVASKSLPAVMACVLLSNLGASIAEVAKDALVAEYGKAHKMPAIQSYAFMASAAGGILGNLIGGFYLLRTHQTRSMFLAFASILALQFTLTTSMREESLGLPQLRDQASMKRSVFQNIKKQYDDLMVAVKEENIWKPLMWIVGSILAVPALSGSIFCYQTQYLNLDSSTIGMSKVTGQVVLFSLTALYGWFGKKVSMRQLVSFVQVTYAFSLLLDLILVLQLNLKLGISNDIFALCFSGLAETIAQFKILPFQVLLANLAPLGCEGSLMSFSTAALCLSSVTSGFLGVGLSSFLGITSGNYSSLPLGILVQLVAALVPLIFINNVPNAQPLSEKKSIRSKSKRTLKNRKVGTVALDIMYSHRRERELDLNGRLSKHD</sequence>
<evidence type="ECO:0000313" key="10">
    <source>
        <dbReference type="Proteomes" id="UP001454036"/>
    </source>
</evidence>
<gene>
    <name evidence="9" type="ORF">LIER_34185</name>
</gene>
<feature type="transmembrane region" description="Helical" evidence="8">
    <location>
        <begin position="339"/>
        <end position="360"/>
    </location>
</feature>
<dbReference type="GO" id="GO:0016020">
    <property type="term" value="C:membrane"/>
    <property type="evidence" value="ECO:0007669"/>
    <property type="project" value="UniProtKB-SubCell"/>
</dbReference>
<feature type="transmembrane region" description="Helical" evidence="8">
    <location>
        <begin position="372"/>
        <end position="389"/>
    </location>
</feature>
<keyword evidence="5 8" id="KW-1133">Transmembrane helix</keyword>
<name>A0AAV3S2L9_LITER</name>
<dbReference type="AlphaFoldDB" id="A0AAV3S2L9"/>
<evidence type="ECO:0000256" key="7">
    <source>
        <dbReference type="ARBA" id="ARBA00044504"/>
    </source>
</evidence>
<accession>A0AAV3S2L9</accession>
<evidence type="ECO:0000256" key="4">
    <source>
        <dbReference type="ARBA" id="ARBA00022692"/>
    </source>
</evidence>
<keyword evidence="4 8" id="KW-0812">Transmembrane</keyword>
<dbReference type="InterPro" id="IPR036259">
    <property type="entry name" value="MFS_trans_sf"/>
</dbReference>